<proteinExistence type="predicted"/>
<evidence type="ECO:0000313" key="1">
    <source>
        <dbReference type="EMBL" id="MEJ8661411.1"/>
    </source>
</evidence>
<gene>
    <name evidence="1" type="ORF">WKI58_33725</name>
</gene>
<dbReference type="Proteomes" id="UP001375539">
    <property type="component" value="Unassembled WGS sequence"/>
</dbReference>
<sequence length="428" mass="46794">MRTTMEEATQPCPECGVEIRVDGRFTTWCAACDWNVDPERPDRAEPGRLDSLRQALAHRHGEKLLAEVSAGETPRPRRDAAGVLAHVLALAVHGVTVALLVGGLWLVVTGWGGAAVVLGLFLLLLSWTLRPRFPELPDDEPVLRRADAPELFALIDEVAAVAGTRSVDAVTVSAAFNASVTTYGVRSRRVLTLGLPFWETLTPQQRIALLGHELGHYSNGDTRHGLVIGTAFHSLTTWRYYVAPIPDPNVVEMLVNLFYVVPRTLVQGLLILLDRLTLRATQRAEYLADAMSARAGSTEAAVGVMDRILVAHSAENMLQREASSRQVRTRGARSPEQPWHGLWERLAAHMATIPEGEYERQRRVGALRGHSVDSTHPPTHLRRACLLVGEPLAAAVVADAGRESLITAELAEARNVLAQRVVRHGLGH</sequence>
<comment type="caution">
    <text evidence="1">The sequence shown here is derived from an EMBL/GenBank/DDBJ whole genome shotgun (WGS) entry which is preliminary data.</text>
</comment>
<reference evidence="1" key="1">
    <citation type="submission" date="2024-03" db="EMBL/GenBank/DDBJ databases">
        <title>Novel Streptomyces species of biotechnological and ecological value are a feature of Machair soil.</title>
        <authorList>
            <person name="Prole J.R."/>
            <person name="Goodfellow M."/>
            <person name="Allenby N."/>
            <person name="Ward A.C."/>
        </authorList>
    </citation>
    <scope>NUCLEOTIDE SEQUENCE</scope>
    <source>
        <strain evidence="1">MS1.AVA.4</strain>
    </source>
</reference>
<name>A0ACC6QT08_9ACTN</name>
<organism evidence="1 2">
    <name type="scientific">Streptomyces pratisoli</name>
    <dbReference type="NCBI Taxonomy" id="3139917"/>
    <lineage>
        <taxon>Bacteria</taxon>
        <taxon>Bacillati</taxon>
        <taxon>Actinomycetota</taxon>
        <taxon>Actinomycetes</taxon>
        <taxon>Kitasatosporales</taxon>
        <taxon>Streptomycetaceae</taxon>
        <taxon>Streptomyces</taxon>
    </lineage>
</organism>
<evidence type="ECO:0000313" key="2">
    <source>
        <dbReference type="Proteomes" id="UP001375539"/>
    </source>
</evidence>
<keyword evidence="2" id="KW-1185">Reference proteome</keyword>
<dbReference type="EMBL" id="JBBKAI010000002">
    <property type="protein sequence ID" value="MEJ8661411.1"/>
    <property type="molecule type" value="Genomic_DNA"/>
</dbReference>
<accession>A0ACC6QT08</accession>
<protein>
    <submittedName>
        <fullName evidence="1">M48 family metallopeptidase</fullName>
    </submittedName>
</protein>